<reference evidence="2" key="2">
    <citation type="journal article" date="2024" name="Plant">
        <title>Genomic evolution and insights into agronomic trait innovations of Sesamum species.</title>
        <authorList>
            <person name="Miao H."/>
            <person name="Wang L."/>
            <person name="Qu L."/>
            <person name="Liu H."/>
            <person name="Sun Y."/>
            <person name="Le M."/>
            <person name="Wang Q."/>
            <person name="Wei S."/>
            <person name="Zheng Y."/>
            <person name="Lin W."/>
            <person name="Duan Y."/>
            <person name="Cao H."/>
            <person name="Xiong S."/>
            <person name="Wang X."/>
            <person name="Wei L."/>
            <person name="Li C."/>
            <person name="Ma Q."/>
            <person name="Ju M."/>
            <person name="Zhao R."/>
            <person name="Li G."/>
            <person name="Mu C."/>
            <person name="Tian Q."/>
            <person name="Mei H."/>
            <person name="Zhang T."/>
            <person name="Gao T."/>
            <person name="Zhang H."/>
        </authorList>
    </citation>
    <scope>NUCLEOTIDE SEQUENCE</scope>
    <source>
        <strain evidence="2">K16</strain>
    </source>
</reference>
<keyword evidence="3" id="KW-1185">Reference proteome</keyword>
<gene>
    <name evidence="2" type="ORF">Sango_0667300</name>
</gene>
<protein>
    <recommendedName>
        <fullName evidence="4">Ty3-gypsy retrotransposon protein</fullName>
    </recommendedName>
</protein>
<feature type="region of interest" description="Disordered" evidence="1">
    <location>
        <begin position="26"/>
        <end position="45"/>
    </location>
</feature>
<evidence type="ECO:0008006" key="4">
    <source>
        <dbReference type="Google" id="ProtNLM"/>
    </source>
</evidence>
<proteinExistence type="predicted"/>
<feature type="compositionally biased region" description="Low complexity" evidence="1">
    <location>
        <begin position="36"/>
        <end position="45"/>
    </location>
</feature>
<reference evidence="2" key="1">
    <citation type="submission" date="2020-06" db="EMBL/GenBank/DDBJ databases">
        <authorList>
            <person name="Li T."/>
            <person name="Hu X."/>
            <person name="Zhang T."/>
            <person name="Song X."/>
            <person name="Zhang H."/>
            <person name="Dai N."/>
            <person name="Sheng W."/>
            <person name="Hou X."/>
            <person name="Wei L."/>
        </authorList>
    </citation>
    <scope>NUCLEOTIDE SEQUENCE</scope>
    <source>
        <strain evidence="2">K16</strain>
        <tissue evidence="2">Leaf</tissue>
    </source>
</reference>
<evidence type="ECO:0000256" key="1">
    <source>
        <dbReference type="SAM" id="MobiDB-lite"/>
    </source>
</evidence>
<evidence type="ECO:0000313" key="3">
    <source>
        <dbReference type="Proteomes" id="UP001289374"/>
    </source>
</evidence>
<evidence type="ECO:0000313" key="2">
    <source>
        <dbReference type="EMBL" id="KAK4406608.1"/>
    </source>
</evidence>
<dbReference type="Proteomes" id="UP001289374">
    <property type="component" value="Unassembled WGS sequence"/>
</dbReference>
<accession>A0AAE2C2J7</accession>
<sequence>MSNKACLAVTFHETIEKDVLYLSKSNEDDGDLKNDSSLSTPRSTSSVAPIIVTSTTILKEQIANLTRTIEGLAKERSSTNELKVSSEGLIPVDQLKEFIMGTIKNKLGGSSKSSMTYTKPYTQRIDNLKMSFGYQPPKFQQFDSNGNPKQHMAHFTGTCENAGTFMEITL</sequence>
<name>A0AAE2C2J7_9LAMI</name>
<dbReference type="EMBL" id="JACGWL010000003">
    <property type="protein sequence ID" value="KAK4406608.1"/>
    <property type="molecule type" value="Genomic_DNA"/>
</dbReference>
<organism evidence="2 3">
    <name type="scientific">Sesamum angolense</name>
    <dbReference type="NCBI Taxonomy" id="2727404"/>
    <lineage>
        <taxon>Eukaryota</taxon>
        <taxon>Viridiplantae</taxon>
        <taxon>Streptophyta</taxon>
        <taxon>Embryophyta</taxon>
        <taxon>Tracheophyta</taxon>
        <taxon>Spermatophyta</taxon>
        <taxon>Magnoliopsida</taxon>
        <taxon>eudicotyledons</taxon>
        <taxon>Gunneridae</taxon>
        <taxon>Pentapetalae</taxon>
        <taxon>asterids</taxon>
        <taxon>lamiids</taxon>
        <taxon>Lamiales</taxon>
        <taxon>Pedaliaceae</taxon>
        <taxon>Sesamum</taxon>
    </lineage>
</organism>
<dbReference type="AlphaFoldDB" id="A0AAE2C2J7"/>
<dbReference type="PANTHER" id="PTHR33437">
    <property type="entry name" value="OS06G0361200 PROTEIN"/>
    <property type="match status" value="1"/>
</dbReference>
<comment type="caution">
    <text evidence="2">The sequence shown here is derived from an EMBL/GenBank/DDBJ whole genome shotgun (WGS) entry which is preliminary data.</text>
</comment>